<dbReference type="InterPro" id="IPR050109">
    <property type="entry name" value="HTH-type_TetR-like_transc_reg"/>
</dbReference>
<dbReference type="Proteomes" id="UP001595823">
    <property type="component" value="Unassembled WGS sequence"/>
</dbReference>
<evidence type="ECO:0000259" key="7">
    <source>
        <dbReference type="PROSITE" id="PS50977"/>
    </source>
</evidence>
<keyword evidence="1" id="KW-0805">Transcription regulation</keyword>
<keyword evidence="9" id="KW-1185">Reference proteome</keyword>
<evidence type="ECO:0000256" key="4">
    <source>
        <dbReference type="PROSITE-ProRule" id="PRU00335"/>
    </source>
</evidence>
<dbReference type="PANTHER" id="PTHR30055">
    <property type="entry name" value="HTH-TYPE TRANSCRIPTIONAL REGULATOR RUTR"/>
    <property type="match status" value="1"/>
</dbReference>
<comment type="caution">
    <text evidence="8">The sequence shown here is derived from an EMBL/GenBank/DDBJ whole genome shotgun (WGS) entry which is preliminary data.</text>
</comment>
<dbReference type="Gene3D" id="1.10.10.10">
    <property type="entry name" value="Winged helix-like DNA-binding domain superfamily/Winged helix DNA-binding domain"/>
    <property type="match status" value="1"/>
</dbReference>
<dbReference type="EMBL" id="JBHSDK010000061">
    <property type="protein sequence ID" value="MFC4337941.1"/>
    <property type="molecule type" value="Genomic_DNA"/>
</dbReference>
<dbReference type="PANTHER" id="PTHR30055:SF151">
    <property type="entry name" value="TRANSCRIPTIONAL REGULATORY PROTEIN"/>
    <property type="match status" value="1"/>
</dbReference>
<feature type="DNA-binding region" description="H-T-H motif" evidence="4">
    <location>
        <begin position="111"/>
        <end position="130"/>
    </location>
</feature>
<evidence type="ECO:0000259" key="6">
    <source>
        <dbReference type="PROSITE" id="PS50949"/>
    </source>
</evidence>
<dbReference type="SMART" id="SM00345">
    <property type="entry name" value="HTH_GNTR"/>
    <property type="match status" value="1"/>
</dbReference>
<dbReference type="Pfam" id="PF02909">
    <property type="entry name" value="TetR_C_1"/>
    <property type="match status" value="1"/>
</dbReference>
<dbReference type="SUPFAM" id="SSF48498">
    <property type="entry name" value="Tetracyclin repressor-like, C-terminal domain"/>
    <property type="match status" value="1"/>
</dbReference>
<dbReference type="SUPFAM" id="SSF46689">
    <property type="entry name" value="Homeodomain-like"/>
    <property type="match status" value="1"/>
</dbReference>
<accession>A0ABV8U593</accession>
<feature type="domain" description="HTH gntR-type" evidence="6">
    <location>
        <begin position="6"/>
        <end position="74"/>
    </location>
</feature>
<keyword evidence="2 4" id="KW-0238">DNA-binding</keyword>
<evidence type="ECO:0000256" key="5">
    <source>
        <dbReference type="SAM" id="MobiDB-lite"/>
    </source>
</evidence>
<evidence type="ECO:0000313" key="8">
    <source>
        <dbReference type="EMBL" id="MFC4337941.1"/>
    </source>
</evidence>
<dbReference type="Pfam" id="PF00392">
    <property type="entry name" value="GntR"/>
    <property type="match status" value="1"/>
</dbReference>
<dbReference type="SUPFAM" id="SSF46785">
    <property type="entry name" value="Winged helix' DNA-binding domain"/>
    <property type="match status" value="1"/>
</dbReference>
<dbReference type="InterPro" id="IPR000524">
    <property type="entry name" value="Tscrpt_reg_HTH_GntR"/>
</dbReference>
<evidence type="ECO:0000256" key="1">
    <source>
        <dbReference type="ARBA" id="ARBA00023015"/>
    </source>
</evidence>
<evidence type="ECO:0000256" key="3">
    <source>
        <dbReference type="ARBA" id="ARBA00023163"/>
    </source>
</evidence>
<dbReference type="PROSITE" id="PS50949">
    <property type="entry name" value="HTH_GNTR"/>
    <property type="match status" value="1"/>
</dbReference>
<feature type="region of interest" description="Disordered" evidence="5">
    <location>
        <begin position="71"/>
        <end position="90"/>
    </location>
</feature>
<protein>
    <submittedName>
        <fullName evidence="8">TetR/AcrR family transcriptional regulator C-terminal domain-containing protein</fullName>
    </submittedName>
</protein>
<gene>
    <name evidence="8" type="ORF">ACFPET_22360</name>
</gene>
<dbReference type="InterPro" id="IPR004111">
    <property type="entry name" value="Repressor_TetR_C"/>
</dbReference>
<dbReference type="PROSITE" id="PS50977">
    <property type="entry name" value="HTH_TETR_2"/>
    <property type="match status" value="1"/>
</dbReference>
<evidence type="ECO:0000313" key="9">
    <source>
        <dbReference type="Proteomes" id="UP001595823"/>
    </source>
</evidence>
<dbReference type="InterPro" id="IPR036388">
    <property type="entry name" value="WH-like_DNA-bd_sf"/>
</dbReference>
<organism evidence="8 9">
    <name type="scientific">Salininema proteolyticum</name>
    <dbReference type="NCBI Taxonomy" id="1607685"/>
    <lineage>
        <taxon>Bacteria</taxon>
        <taxon>Bacillati</taxon>
        <taxon>Actinomycetota</taxon>
        <taxon>Actinomycetes</taxon>
        <taxon>Glycomycetales</taxon>
        <taxon>Glycomycetaceae</taxon>
        <taxon>Salininema</taxon>
    </lineage>
</organism>
<dbReference type="InterPro" id="IPR001647">
    <property type="entry name" value="HTH_TetR"/>
</dbReference>
<dbReference type="Pfam" id="PF00440">
    <property type="entry name" value="TetR_N"/>
    <property type="match status" value="1"/>
</dbReference>
<keyword evidence="3" id="KW-0804">Transcription</keyword>
<feature type="domain" description="HTH tetR-type" evidence="7">
    <location>
        <begin position="88"/>
        <end position="148"/>
    </location>
</feature>
<sequence length="299" mass="32826">MSDHPSAGYRAIADEIALDIDAGRIGVGEKVPSARAIARDFGVAIATATRVLADLQRRGLVEPVHGVGTVVRDGTSPADAPAPASPEPLGRDQIVRAGLDIADAEGLDAVSMRRVAAHLGVSVMSLYHHVDGKDHLIRQMADEAFREALPERSPEGWRPRLEAMCRLEWEMYRRHPWLARTVSLTRPALVPNAIAHTEWGLSAFDGMGVPDDVAVKEMLLLSAFVLGLGMAHADEENSGEQSLREWWEERGADFEEVLQPDSHPRLSRVEHPGSLDDMFEYGLKRHMDGLGAVIDRYRA</sequence>
<dbReference type="Gene3D" id="1.10.357.10">
    <property type="entry name" value="Tetracycline Repressor, domain 2"/>
    <property type="match status" value="1"/>
</dbReference>
<dbReference type="InterPro" id="IPR009057">
    <property type="entry name" value="Homeodomain-like_sf"/>
</dbReference>
<evidence type="ECO:0000256" key="2">
    <source>
        <dbReference type="ARBA" id="ARBA00023125"/>
    </source>
</evidence>
<dbReference type="InterPro" id="IPR036271">
    <property type="entry name" value="Tet_transcr_reg_TetR-rel_C_sf"/>
</dbReference>
<dbReference type="InterPro" id="IPR036390">
    <property type="entry name" value="WH_DNA-bd_sf"/>
</dbReference>
<dbReference type="CDD" id="cd07377">
    <property type="entry name" value="WHTH_GntR"/>
    <property type="match status" value="1"/>
</dbReference>
<name>A0ABV8U593_9ACTN</name>
<dbReference type="Gene3D" id="1.10.10.60">
    <property type="entry name" value="Homeodomain-like"/>
    <property type="match status" value="1"/>
</dbReference>
<reference evidence="9" key="1">
    <citation type="journal article" date="2019" name="Int. J. Syst. Evol. Microbiol.">
        <title>The Global Catalogue of Microorganisms (GCM) 10K type strain sequencing project: providing services to taxonomists for standard genome sequencing and annotation.</title>
        <authorList>
            <consortium name="The Broad Institute Genomics Platform"/>
            <consortium name="The Broad Institute Genome Sequencing Center for Infectious Disease"/>
            <person name="Wu L."/>
            <person name="Ma J."/>
        </authorList>
    </citation>
    <scope>NUCLEOTIDE SEQUENCE [LARGE SCALE GENOMIC DNA]</scope>
    <source>
        <strain evidence="9">IBRC-M 10908</strain>
    </source>
</reference>
<proteinExistence type="predicted"/>
<dbReference type="RefSeq" id="WP_380625439.1">
    <property type="nucleotide sequence ID" value="NZ_JBHSDK010000061.1"/>
</dbReference>